<accession>A0ABX6V8D5</accession>
<evidence type="ECO:0000313" key="4">
    <source>
        <dbReference type="Proteomes" id="UP000316416"/>
    </source>
</evidence>
<keyword evidence="1" id="KW-0812">Transmembrane</keyword>
<name>A0ABX6V8D5_9GAMM</name>
<organism evidence="3 4">
    <name type="scientific">Shewanella eurypsychrophilus</name>
    <dbReference type="NCBI Taxonomy" id="2593656"/>
    <lineage>
        <taxon>Bacteria</taxon>
        <taxon>Pseudomonadati</taxon>
        <taxon>Pseudomonadota</taxon>
        <taxon>Gammaproteobacteria</taxon>
        <taxon>Alteromonadales</taxon>
        <taxon>Shewanellaceae</taxon>
        <taxon>Shewanella</taxon>
    </lineage>
</organism>
<proteinExistence type="predicted"/>
<feature type="transmembrane region" description="Helical" evidence="1">
    <location>
        <begin position="21"/>
        <end position="42"/>
    </location>
</feature>
<keyword evidence="4" id="KW-1185">Reference proteome</keyword>
<sequence>MNSANPKVKSCSSSLRLRQCGSILVMFTIGIFALLTVAALALDSGHMLLDKGRLQNAVDSAALYAAKTLQSGGSLYEAREAATNILIQNFQFTENRDLNTSVEQSAPNYNNTQVTANIFIEFSEWPDPFIPIFDEESLYVRVRVENVGLVNFIAQIMNFNKIVRASAVAGKSSDIECLNQVVPMMVCGVYEEPNLPDLIDDTKPFGLPIDQLYVMKTGSNQGTAIGPGNFQLLRLDGASGGADIRRALAGEFVPGSCISAGDDVPTEPGNTVGPVVQGLNTRFGKWQGGGLNSDDHPRDFNNCQGDRIEVDNNGEIVPFTGSDAEYSHAEYVLNATTNCDTGGVSTDTSISAGGRRELPVVVGICDGMTNGANTITVLGIGCFFLSQDISQKGNESHVIGEFVKVCSSSGSASLDPGFVSNTSTIVLYRDPDSPDS</sequence>
<keyword evidence="1" id="KW-1133">Transmembrane helix</keyword>
<protein>
    <submittedName>
        <fullName evidence="3">Tad domain-containing protein</fullName>
    </submittedName>
</protein>
<feature type="domain" description="Putative Flp pilus-assembly TadG-like N-terminal" evidence="2">
    <location>
        <begin position="21"/>
        <end position="66"/>
    </location>
</feature>
<dbReference type="RefSeq" id="WP_142871299.1">
    <property type="nucleotide sequence ID" value="NZ_CP045503.2"/>
</dbReference>
<gene>
    <name evidence="3" type="ORF">FM038_012880</name>
</gene>
<dbReference type="EMBL" id="CP045503">
    <property type="protein sequence ID" value="QPG58240.1"/>
    <property type="molecule type" value="Genomic_DNA"/>
</dbReference>
<dbReference type="Proteomes" id="UP000316416">
    <property type="component" value="Chromosome"/>
</dbReference>
<evidence type="ECO:0000313" key="3">
    <source>
        <dbReference type="EMBL" id="QPG58240.1"/>
    </source>
</evidence>
<dbReference type="Pfam" id="PF13400">
    <property type="entry name" value="Tad"/>
    <property type="match status" value="1"/>
</dbReference>
<dbReference type="InterPro" id="IPR028087">
    <property type="entry name" value="Tad_N"/>
</dbReference>
<keyword evidence="1" id="KW-0472">Membrane</keyword>
<evidence type="ECO:0000256" key="1">
    <source>
        <dbReference type="SAM" id="Phobius"/>
    </source>
</evidence>
<evidence type="ECO:0000259" key="2">
    <source>
        <dbReference type="Pfam" id="PF13400"/>
    </source>
</evidence>
<reference evidence="3" key="1">
    <citation type="submission" date="2021-07" db="EMBL/GenBank/DDBJ databases">
        <title>Shewanella sp. YLB-07 whole genome sequence.</title>
        <authorList>
            <person name="Yu L."/>
        </authorList>
    </citation>
    <scope>NUCLEOTIDE SEQUENCE</scope>
    <source>
        <strain evidence="3">YLB-08</strain>
    </source>
</reference>